<keyword evidence="1" id="KW-0677">Repeat</keyword>
<reference evidence="4" key="1">
    <citation type="journal article" date="2019" name="Nat. Commun.">
        <title>Genome-wide association mapping of date palm fruit traits.</title>
        <authorList>
            <person name="Hazzouri K.M."/>
            <person name="Gros-Balthazard M."/>
            <person name="Flowers J.M."/>
            <person name="Copetti D."/>
            <person name="Lemansour A."/>
            <person name="Lebrun M."/>
            <person name="Masmoudi K."/>
            <person name="Ferrand S."/>
            <person name="Dhar M.I."/>
            <person name="Fresquez Z.A."/>
            <person name="Rosas U."/>
            <person name="Zhang J."/>
            <person name="Talag J."/>
            <person name="Lee S."/>
            <person name="Kudrna D."/>
            <person name="Powell R.F."/>
            <person name="Leitch I.J."/>
            <person name="Krueger R.R."/>
            <person name="Wing R.A."/>
            <person name="Amiri K.M.A."/>
            <person name="Purugganan M.D."/>
        </authorList>
    </citation>
    <scope>NUCLEOTIDE SEQUENCE [LARGE SCALE GENOMIC DNA]</scope>
    <source>
        <strain evidence="4">cv. Khalas</strain>
    </source>
</reference>
<gene>
    <name evidence="5" type="primary">LOC113463569</name>
</gene>
<dbReference type="GO" id="GO:0005739">
    <property type="term" value="C:mitochondrion"/>
    <property type="evidence" value="ECO:0007669"/>
    <property type="project" value="TreeGrafter"/>
</dbReference>
<evidence type="ECO:0000313" key="5">
    <source>
        <dbReference type="RefSeq" id="XP_026665263.2"/>
    </source>
</evidence>
<evidence type="ECO:0000256" key="2">
    <source>
        <dbReference type="PROSITE-ProRule" id="PRU00708"/>
    </source>
</evidence>
<protein>
    <submittedName>
        <fullName evidence="5">Pentatricopeptide repeat-containing protein CRP1, chloroplastic-like</fullName>
    </submittedName>
</protein>
<dbReference type="PROSITE" id="PS51375">
    <property type="entry name" value="PPR"/>
    <property type="match status" value="1"/>
</dbReference>
<dbReference type="AlphaFoldDB" id="A0A8B8JBA8"/>
<dbReference type="Proteomes" id="UP000228380">
    <property type="component" value="Chromosome 12"/>
</dbReference>
<dbReference type="NCBIfam" id="TIGR00756">
    <property type="entry name" value="PPR"/>
    <property type="match status" value="3"/>
</dbReference>
<feature type="repeat" description="PPR" evidence="2">
    <location>
        <begin position="460"/>
        <end position="494"/>
    </location>
</feature>
<proteinExistence type="predicted"/>
<dbReference type="OrthoDB" id="753629at2759"/>
<dbReference type="Gene3D" id="1.25.40.10">
    <property type="entry name" value="Tetratricopeptide repeat domain"/>
    <property type="match status" value="2"/>
</dbReference>
<sequence>MLLRRHLRRLRPKFPSRSNPLPIFYTSDSSPSQNSPAAGTSPPRKGRQAVRRFLKLLSPSSQNARDPNLSHSLDALRTSPATVSSGAAATLVSAVADPLLAFDFYRFLRSSRPHFRPDSSLLSALLRTQLRSRSPHPFRIRFYLDEMRKHGVALSPADFRSLFVGLFPERRDLARSLLEQLIEALGPSSEIYSIAVAILTENGLVDEAIKVSERAKAEIDNPALGFYSSLLNLYTVTGDGKAAMEAFLEMGERAILADEEIYRNLLGILCQVGWMKLSWVVLEEMMKNATFRPDEALSLDLMKGFLKQGMVSEAGFLLREGMIKKKESFFIFAEAMVEKRMVMEAFDLLRTVCEPEFYAASLIHGCGKLGLIEEAEKIFRDMKSLEGDKMLDSIYASMIYVYSKAGLRRPAEVAWEEMEVAGALSGEACLYMMSMYGELGLFEKVVKMFDRWLQRGVCVNVEGYGVLINSLVKAGKLNEARSQLSDMRSRGIRPTSSIYSLLMEGYLKAGLLNHALAVLEEHKISDLRIEDGVLASNIAHILIKAGRYHELDHYLDIFGRSAVKFSRENGAALIECCRDEPCLRRIISLIECRDQ</sequence>
<dbReference type="Pfam" id="PF01535">
    <property type="entry name" value="PPR"/>
    <property type="match status" value="3"/>
</dbReference>
<dbReference type="GeneID" id="113463569"/>
<dbReference type="GO" id="GO:0003729">
    <property type="term" value="F:mRNA binding"/>
    <property type="evidence" value="ECO:0007669"/>
    <property type="project" value="TreeGrafter"/>
</dbReference>
<dbReference type="RefSeq" id="XP_026665263.2">
    <property type="nucleotide sequence ID" value="XM_026809462.2"/>
</dbReference>
<evidence type="ECO:0000256" key="3">
    <source>
        <dbReference type="SAM" id="MobiDB-lite"/>
    </source>
</evidence>
<dbReference type="GO" id="GO:0000963">
    <property type="term" value="P:mitochondrial RNA processing"/>
    <property type="evidence" value="ECO:0007669"/>
    <property type="project" value="TreeGrafter"/>
</dbReference>
<dbReference type="InterPro" id="IPR002885">
    <property type="entry name" value="PPR_rpt"/>
</dbReference>
<reference evidence="5" key="2">
    <citation type="submission" date="2025-08" db="UniProtKB">
        <authorList>
            <consortium name="RefSeq"/>
        </authorList>
    </citation>
    <scope>IDENTIFICATION</scope>
    <source>
        <tissue evidence="5">Young leaves</tissue>
    </source>
</reference>
<evidence type="ECO:0000313" key="4">
    <source>
        <dbReference type="Proteomes" id="UP000228380"/>
    </source>
</evidence>
<dbReference type="PANTHER" id="PTHR47932:SF44">
    <property type="entry name" value="MIOREX COMPLEX COMPONENT 1"/>
    <property type="match status" value="1"/>
</dbReference>
<dbReference type="Pfam" id="PF13041">
    <property type="entry name" value="PPR_2"/>
    <property type="match status" value="1"/>
</dbReference>
<name>A0A8B8JBA8_PHODC</name>
<dbReference type="GO" id="GO:0008380">
    <property type="term" value="P:RNA splicing"/>
    <property type="evidence" value="ECO:0007669"/>
    <property type="project" value="TreeGrafter"/>
</dbReference>
<dbReference type="KEGG" id="pda:113463569"/>
<feature type="region of interest" description="Disordered" evidence="3">
    <location>
        <begin position="18"/>
        <end position="46"/>
    </location>
</feature>
<accession>A0A8B8JBA8</accession>
<keyword evidence="4" id="KW-1185">Reference proteome</keyword>
<organism evidence="4 5">
    <name type="scientific">Phoenix dactylifera</name>
    <name type="common">Date palm</name>
    <dbReference type="NCBI Taxonomy" id="42345"/>
    <lineage>
        <taxon>Eukaryota</taxon>
        <taxon>Viridiplantae</taxon>
        <taxon>Streptophyta</taxon>
        <taxon>Embryophyta</taxon>
        <taxon>Tracheophyta</taxon>
        <taxon>Spermatophyta</taxon>
        <taxon>Magnoliopsida</taxon>
        <taxon>Liliopsida</taxon>
        <taxon>Arecaceae</taxon>
        <taxon>Coryphoideae</taxon>
        <taxon>Phoeniceae</taxon>
        <taxon>Phoenix</taxon>
    </lineage>
</organism>
<feature type="compositionally biased region" description="Polar residues" evidence="3">
    <location>
        <begin position="26"/>
        <end position="38"/>
    </location>
</feature>
<dbReference type="InterPro" id="IPR011990">
    <property type="entry name" value="TPR-like_helical_dom_sf"/>
</dbReference>
<dbReference type="PANTHER" id="PTHR47932">
    <property type="entry name" value="ATPASE EXPRESSION PROTEIN 3"/>
    <property type="match status" value="1"/>
</dbReference>
<evidence type="ECO:0000256" key="1">
    <source>
        <dbReference type="ARBA" id="ARBA00022737"/>
    </source>
</evidence>